<feature type="chain" id="PRO_5043661930" evidence="1">
    <location>
        <begin position="17"/>
        <end position="132"/>
    </location>
</feature>
<dbReference type="AlphaFoldDB" id="A0AAV0DS46"/>
<feature type="signal peptide" evidence="1">
    <location>
        <begin position="1"/>
        <end position="16"/>
    </location>
</feature>
<sequence length="132" mass="15154">MLVLVVLALLILGMNTTRVVFDPGGTMSVWLLVEGENLKSIKVGEGLARMIRPPQVVEEEDDMRKLHPPPELPPSKKCLIRLWNMVLGKWSSLFYKLKFGGINEAGGHEDFNYSYIFFLFNCSCCFYFRYDL</sequence>
<gene>
    <name evidence="2" type="ORF">CEPIT_LOCUS18363</name>
</gene>
<evidence type="ECO:0000313" key="3">
    <source>
        <dbReference type="Proteomes" id="UP001152523"/>
    </source>
</evidence>
<evidence type="ECO:0000313" key="2">
    <source>
        <dbReference type="EMBL" id="CAH9108566.1"/>
    </source>
</evidence>
<comment type="caution">
    <text evidence="2">The sequence shown here is derived from an EMBL/GenBank/DDBJ whole genome shotgun (WGS) entry which is preliminary data.</text>
</comment>
<name>A0AAV0DS46_9ASTE</name>
<protein>
    <submittedName>
        <fullName evidence="2">Uncharacterized protein</fullName>
    </submittedName>
</protein>
<reference evidence="2" key="1">
    <citation type="submission" date="2022-07" db="EMBL/GenBank/DDBJ databases">
        <authorList>
            <person name="Macas J."/>
            <person name="Novak P."/>
            <person name="Neumann P."/>
        </authorList>
    </citation>
    <scope>NUCLEOTIDE SEQUENCE</scope>
</reference>
<keyword evidence="3" id="KW-1185">Reference proteome</keyword>
<keyword evidence="1" id="KW-0732">Signal</keyword>
<organism evidence="2 3">
    <name type="scientific">Cuscuta epithymum</name>
    <dbReference type="NCBI Taxonomy" id="186058"/>
    <lineage>
        <taxon>Eukaryota</taxon>
        <taxon>Viridiplantae</taxon>
        <taxon>Streptophyta</taxon>
        <taxon>Embryophyta</taxon>
        <taxon>Tracheophyta</taxon>
        <taxon>Spermatophyta</taxon>
        <taxon>Magnoliopsida</taxon>
        <taxon>eudicotyledons</taxon>
        <taxon>Gunneridae</taxon>
        <taxon>Pentapetalae</taxon>
        <taxon>asterids</taxon>
        <taxon>lamiids</taxon>
        <taxon>Solanales</taxon>
        <taxon>Convolvulaceae</taxon>
        <taxon>Cuscuteae</taxon>
        <taxon>Cuscuta</taxon>
        <taxon>Cuscuta subgen. Cuscuta</taxon>
    </lineage>
</organism>
<dbReference type="Proteomes" id="UP001152523">
    <property type="component" value="Unassembled WGS sequence"/>
</dbReference>
<proteinExistence type="predicted"/>
<dbReference type="EMBL" id="CAMAPF010000148">
    <property type="protein sequence ID" value="CAH9108566.1"/>
    <property type="molecule type" value="Genomic_DNA"/>
</dbReference>
<evidence type="ECO:0000256" key="1">
    <source>
        <dbReference type="SAM" id="SignalP"/>
    </source>
</evidence>
<accession>A0AAV0DS46</accession>